<dbReference type="Pfam" id="PF17405">
    <property type="entry name" value="Nrap_D4"/>
    <property type="match status" value="1"/>
</dbReference>
<dbReference type="SUPFAM" id="SSF55486">
    <property type="entry name" value="Metalloproteases ('zincins'), catalytic domain"/>
    <property type="match status" value="1"/>
</dbReference>
<feature type="binding site" evidence="8">
    <location>
        <position position="291"/>
    </location>
    <ligand>
        <name>Zn(2+)</name>
        <dbReference type="ChEBI" id="CHEBI:29105"/>
        <label>2</label>
        <note>catalytic</note>
    </ligand>
</feature>
<dbReference type="InterPro" id="IPR035369">
    <property type="entry name" value="Nrap_D4"/>
</dbReference>
<keyword evidence="13" id="KW-1185">Reference proteome</keyword>
<feature type="binding site" evidence="8">
    <location>
        <position position="232"/>
    </location>
    <ligand>
        <name>Ca(2+)</name>
        <dbReference type="ChEBI" id="CHEBI:29108"/>
        <label>3</label>
    </ligand>
</feature>
<dbReference type="SUPFAM" id="SSF50923">
    <property type="entry name" value="Hemopexin-like domain"/>
    <property type="match status" value="1"/>
</dbReference>
<keyword evidence="4" id="KW-0378">Hydrolase</keyword>
<dbReference type="PROSITE" id="PS51257">
    <property type="entry name" value="PROKAR_LIPOPROTEIN"/>
    <property type="match status" value="1"/>
</dbReference>
<comment type="similarity">
    <text evidence="9">Belongs to the NRAP family.</text>
</comment>
<evidence type="ECO:0000256" key="11">
    <source>
        <dbReference type="SAM" id="SignalP"/>
    </source>
</evidence>
<feature type="binding site" evidence="8">
    <location>
        <position position="426"/>
    </location>
    <ligand>
        <name>Ca(2+)</name>
        <dbReference type="ChEBI" id="CHEBI:29108"/>
        <label>4</label>
    </ligand>
</feature>
<feature type="region of interest" description="Disordered" evidence="10">
    <location>
        <begin position="578"/>
        <end position="602"/>
    </location>
</feature>
<dbReference type="SUPFAM" id="SSF47090">
    <property type="entry name" value="PGBD-like"/>
    <property type="match status" value="1"/>
</dbReference>
<dbReference type="PANTHER" id="PTHR17972">
    <property type="entry name" value="NUCLEOLAR RNA-ASSOCIATED PROTEIN"/>
    <property type="match status" value="1"/>
</dbReference>
<evidence type="ECO:0000256" key="10">
    <source>
        <dbReference type="SAM" id="MobiDB-lite"/>
    </source>
</evidence>
<feature type="active site" evidence="7">
    <location>
        <position position="288"/>
    </location>
</feature>
<dbReference type="GO" id="GO:0006364">
    <property type="term" value="P:rRNA processing"/>
    <property type="evidence" value="ECO:0007669"/>
    <property type="project" value="TreeGrafter"/>
</dbReference>
<keyword evidence="9" id="KW-0539">Nucleus</keyword>
<keyword evidence="5 8" id="KW-0862">Zinc</keyword>
<keyword evidence="11" id="KW-0732">Signal</keyword>
<dbReference type="Pfam" id="PF17407">
    <property type="entry name" value="Nrap_D6"/>
    <property type="match status" value="1"/>
</dbReference>
<dbReference type="AlphaFoldDB" id="A0A915DGJ1"/>
<keyword evidence="8" id="KW-0106">Calcium</keyword>
<dbReference type="GO" id="GO:0031012">
    <property type="term" value="C:extracellular matrix"/>
    <property type="evidence" value="ECO:0007669"/>
    <property type="project" value="InterPro"/>
</dbReference>
<dbReference type="InterPro" id="IPR024079">
    <property type="entry name" value="MetalloPept_cat_dom_sf"/>
</dbReference>
<feature type="compositionally biased region" description="Polar residues" evidence="10">
    <location>
        <begin position="578"/>
        <end position="587"/>
    </location>
</feature>
<accession>A0A915DGJ1</accession>
<dbReference type="SMART" id="SM00235">
    <property type="entry name" value="ZnMc"/>
    <property type="match status" value="1"/>
</dbReference>
<feature type="binding site" evidence="8">
    <location>
        <position position="226"/>
    </location>
    <ligand>
        <name>Zn(2+)</name>
        <dbReference type="ChEBI" id="CHEBI:29105"/>
        <label>1</label>
    </ligand>
</feature>
<feature type="signal peptide" evidence="11">
    <location>
        <begin position="1"/>
        <end position="24"/>
    </location>
</feature>
<dbReference type="GO" id="GO:0006508">
    <property type="term" value="P:proteolysis"/>
    <property type="evidence" value="ECO:0007669"/>
    <property type="project" value="UniProtKB-KW"/>
</dbReference>
<feature type="binding site" description="in inhibited form" evidence="8">
    <location>
        <position position="142"/>
    </location>
    <ligand>
        <name>Zn(2+)</name>
        <dbReference type="ChEBI" id="CHEBI:29105"/>
        <label>2</label>
        <note>catalytic</note>
    </ligand>
</feature>
<evidence type="ECO:0000256" key="5">
    <source>
        <dbReference type="ARBA" id="ARBA00022833"/>
    </source>
</evidence>
<evidence type="ECO:0000256" key="8">
    <source>
        <dbReference type="PIRSR" id="PIRSR621190-2"/>
    </source>
</evidence>
<dbReference type="InterPro" id="IPR035370">
    <property type="entry name" value="Nrap_D5"/>
</dbReference>
<feature type="binding site" evidence="8">
    <location>
        <position position="305"/>
    </location>
    <ligand>
        <name>Zn(2+)</name>
        <dbReference type="ChEBI" id="CHEBI:29105"/>
        <label>2</label>
        <note>catalytic</note>
    </ligand>
</feature>
<feature type="binding site" evidence="8">
    <location>
        <position position="381"/>
    </location>
    <ligand>
        <name>Ca(2+)</name>
        <dbReference type="ChEBI" id="CHEBI:29108"/>
        <label>5</label>
    </ligand>
</feature>
<dbReference type="PRINTS" id="PR00138">
    <property type="entry name" value="MATRIXIN"/>
</dbReference>
<keyword evidence="3 8" id="KW-0479">Metal-binding</keyword>
<feature type="region of interest" description="Disordered" evidence="10">
    <location>
        <begin position="332"/>
        <end position="373"/>
    </location>
</feature>
<feature type="binding site" evidence="8">
    <location>
        <position position="297"/>
    </location>
    <ligand>
        <name>Zn(2+)</name>
        <dbReference type="ChEBI" id="CHEBI:29105"/>
        <label>2</label>
        <note>catalytic</note>
    </ligand>
</feature>
<feature type="binding site" evidence="8">
    <location>
        <position position="266"/>
    </location>
    <ligand>
        <name>Ca(2+)</name>
        <dbReference type="ChEBI" id="CHEBI:29108"/>
        <label>3</label>
    </ligand>
</feature>
<evidence type="ECO:0000313" key="13">
    <source>
        <dbReference type="Proteomes" id="UP000887574"/>
    </source>
</evidence>
<sequence length="1268" mass="142374">MKRLHASILLVVLIGCALVPLLLGCISFGSSEPAEKDTEKGSEVMSVDLPKTASELRRKDGTDNSLSRESAREDLPQLNEAFIKTYLKEFGYLKSAVSTSKSKDAEEETARAIRHFQEFVGVLPATGKMDFQSTNYMVRKRCSNPDLLQSESMNPIWERSSLKWHLVAGDESRPLPKGFEVGDLRDMIKQAFSAWEIVISMEFLEETTNATNADIVFVFGGEEMMDNENAFDKKSGKPRVPTATTGLGIAFGTEPIQSRIWMHRNENWSTFQVQEEGKLDIFLVLIHEIGHTLGLRHSSDKNSVMFPIFEKDTGEQLPVISNDDVERLRTLYDPAENGPDPAEEEESATRKSKGSSSSNSTTESGSTSPTADKCPKALWAITQDSNGDMAVFMDVNCWRFTKDRQPIGGGPKPIPEVFPGAPAYIDVAITSGPLTVLIQERTLYGYTVDPSTHQYMPVTGFPRSLHSRVLFYPEAAFPLSNGSVILLRDNVFATYNLEVNEPTMLNDKNVYFPSLPEDVRSEKADMIQRVIILMVADFNNESKFKDKVWTRYANLSLIGGRLDENSLFATKNLSHVSQNGSTQTTASLRPIVGSQGQVDKRETRSSSPIPYVFYYRELGNEIETTTQVNGYVAHSSEHSTRKFEHGYNRNKPIHANTSQPIYQHKPVNETISSKHLLDEIFGELELAEFSTTEKPDGHFQWTVLKVTCFVVFCVSVVLLILLMLLRWRLVKRSWSKMAQANEQECYLKIVGSFEQLSQTLLTLDQLPLSIVGVKCTSAYYRKTKPFPPHGIAVGDNQKCPGLHGAISINKRENSPLFVPSLKVLVSLERSSKWGNDLNVINKLKTGFYVEIASRLESSKPSWYSVPTEKQLFIVVSGIVYSVKVVHQREIELVVQYEKMAPLTNTVYSKGKSSSSVVLRKNLILKPLISQQLNGISKRFASFSETCKLVRKWLCWNFMSKMIEGLAIELMVAHIFVDPNAGPLPTNGLAGFVKFLSLLSTHDFVAKPLLVDMNSSFNEEITQQVMEDFLKRRPTLPPIVLIVPEDTVGSAFTSAKPEPLILKHLIKLASVAHKSICQTLSTTGYLSAYQMPSHDVSIYDICIRIHGCYVVTNDESSHRGKKKRGKVLANTEKLRGRKFKLGQNVVKKQSSYEHFPVVDYDPVKRFVLELRNNYDSVALFFYNKYKSYAIGVMLRPSFVQQSRDSKVITGCHLRFKDPNDGALKADVNALVEDFKILGGRMVRDVIVSKKVNPKEEDESLEIREVCKSS</sequence>
<comment type="subcellular location">
    <subcellularLocation>
        <location evidence="9">Nucleus</location>
        <location evidence="9">Nucleolus</location>
    </subcellularLocation>
</comment>
<feature type="compositionally biased region" description="Low complexity" evidence="10">
    <location>
        <begin position="354"/>
        <end position="371"/>
    </location>
</feature>
<dbReference type="GO" id="GO:0004222">
    <property type="term" value="F:metalloendopeptidase activity"/>
    <property type="evidence" value="ECO:0007669"/>
    <property type="project" value="InterPro"/>
</dbReference>
<evidence type="ECO:0000256" key="4">
    <source>
        <dbReference type="ARBA" id="ARBA00022801"/>
    </source>
</evidence>
<dbReference type="Gene3D" id="3.30.70.3030">
    <property type="match status" value="1"/>
</dbReference>
<evidence type="ECO:0000256" key="2">
    <source>
        <dbReference type="ARBA" id="ARBA00022670"/>
    </source>
</evidence>
<feature type="binding site" evidence="8">
    <location>
        <position position="428"/>
    </location>
    <ligand>
        <name>Ca(2+)</name>
        <dbReference type="ChEBI" id="CHEBI:29108"/>
        <label>5</label>
    </ligand>
</feature>
<evidence type="ECO:0000313" key="14">
    <source>
        <dbReference type="WBParaSite" id="jg193.2"/>
    </source>
</evidence>
<evidence type="ECO:0000256" key="9">
    <source>
        <dbReference type="RuleBase" id="RU364032"/>
    </source>
</evidence>
<dbReference type="InterPro" id="IPR036375">
    <property type="entry name" value="Hemopexin-like_dom_sf"/>
</dbReference>
<dbReference type="Pfam" id="PF17406">
    <property type="entry name" value="Nrap_D5"/>
    <property type="match status" value="1"/>
</dbReference>
<dbReference type="Pfam" id="PF00413">
    <property type="entry name" value="Peptidase_M10"/>
    <property type="match status" value="1"/>
</dbReference>
<dbReference type="GO" id="GO:0006409">
    <property type="term" value="P:tRNA export from nucleus"/>
    <property type="evidence" value="ECO:0007669"/>
    <property type="project" value="TreeGrafter"/>
</dbReference>
<dbReference type="GO" id="GO:0032545">
    <property type="term" value="C:CURI complex"/>
    <property type="evidence" value="ECO:0007669"/>
    <property type="project" value="TreeGrafter"/>
</dbReference>
<dbReference type="WBParaSite" id="jg193.2">
    <property type="protein sequence ID" value="jg193.2"/>
    <property type="gene ID" value="jg193"/>
</dbReference>
<dbReference type="GO" id="GO:0003723">
    <property type="term" value="F:RNA binding"/>
    <property type="evidence" value="ECO:0007669"/>
    <property type="project" value="UniProtKB-KW"/>
</dbReference>
<feature type="chain" id="PRO_5036949421" description="Nucleolar protein 6" evidence="11">
    <location>
        <begin position="25"/>
        <end position="1268"/>
    </location>
</feature>
<dbReference type="GO" id="GO:0032040">
    <property type="term" value="C:small-subunit processome"/>
    <property type="evidence" value="ECO:0007669"/>
    <property type="project" value="TreeGrafter"/>
</dbReference>
<evidence type="ECO:0000256" key="1">
    <source>
        <dbReference type="ARBA" id="ARBA00010370"/>
    </source>
</evidence>
<feature type="domain" description="Peptidase metallopeptidase" evidence="12">
    <location>
        <begin position="153"/>
        <end position="334"/>
    </location>
</feature>
<keyword evidence="9" id="KW-0694">RNA-binding</keyword>
<dbReference type="GO" id="GO:0008270">
    <property type="term" value="F:zinc ion binding"/>
    <property type="evidence" value="ECO:0007669"/>
    <property type="project" value="InterPro"/>
</dbReference>
<dbReference type="InterPro" id="IPR035371">
    <property type="entry name" value="Nrap_D6"/>
</dbReference>
<feature type="binding site" evidence="8">
    <location>
        <position position="214"/>
    </location>
    <ligand>
        <name>Ca(2+)</name>
        <dbReference type="ChEBI" id="CHEBI:29108"/>
        <label>2</label>
    </ligand>
</feature>
<keyword evidence="6" id="KW-0482">Metalloprotease</keyword>
<comment type="cofactor">
    <cofactor evidence="8">
        <name>Ca(2+)</name>
        <dbReference type="ChEBI" id="CHEBI:29108"/>
    </cofactor>
    <text evidence="8">Can bind about 5 Ca(2+) ions per subunit.</text>
</comment>
<dbReference type="InterPro" id="IPR005554">
    <property type="entry name" value="NOL6/Upt22"/>
</dbReference>
<proteinExistence type="inferred from homology"/>
<evidence type="ECO:0000256" key="3">
    <source>
        <dbReference type="ARBA" id="ARBA00022723"/>
    </source>
</evidence>
<name>A0A915DGJ1_9BILA</name>
<keyword evidence="2" id="KW-0645">Protease</keyword>
<dbReference type="Gene3D" id="3.40.390.10">
    <property type="entry name" value="Collagenase (Catalytic Domain)"/>
    <property type="match status" value="1"/>
</dbReference>
<comment type="cofactor">
    <cofactor evidence="8">
        <name>Zn(2+)</name>
        <dbReference type="ChEBI" id="CHEBI:29105"/>
    </cofactor>
    <text evidence="8">Binds 2 Zn(2+) ions per subunit.</text>
</comment>
<comment type="similarity">
    <text evidence="1">Belongs to the peptidase M10A family.</text>
</comment>
<evidence type="ECO:0000259" key="12">
    <source>
        <dbReference type="SMART" id="SM00235"/>
    </source>
</evidence>
<organism evidence="13 14">
    <name type="scientific">Ditylenchus dipsaci</name>
    <dbReference type="NCBI Taxonomy" id="166011"/>
    <lineage>
        <taxon>Eukaryota</taxon>
        <taxon>Metazoa</taxon>
        <taxon>Ecdysozoa</taxon>
        <taxon>Nematoda</taxon>
        <taxon>Chromadorea</taxon>
        <taxon>Rhabditida</taxon>
        <taxon>Tylenchina</taxon>
        <taxon>Tylenchomorpha</taxon>
        <taxon>Sphaerularioidea</taxon>
        <taxon>Anguinidae</taxon>
        <taxon>Anguininae</taxon>
        <taxon>Ditylenchus</taxon>
    </lineage>
</organism>
<dbReference type="InterPro" id="IPR001818">
    <property type="entry name" value="Pept_M10_metallopeptidase"/>
</dbReference>
<evidence type="ECO:0000256" key="7">
    <source>
        <dbReference type="PIRSR" id="PIRSR621190-1"/>
    </source>
</evidence>
<reference evidence="14" key="1">
    <citation type="submission" date="2022-11" db="UniProtKB">
        <authorList>
            <consortium name="WormBaseParasite"/>
        </authorList>
    </citation>
    <scope>IDENTIFICATION</scope>
</reference>
<dbReference type="PANTHER" id="PTHR17972:SF0">
    <property type="entry name" value="NUCLEOLAR PROTEIN 6"/>
    <property type="match status" value="1"/>
</dbReference>
<dbReference type="Gene3D" id="2.110.10.10">
    <property type="entry name" value="Hemopexin-like domain"/>
    <property type="match status" value="1"/>
</dbReference>
<feature type="binding site" evidence="8">
    <location>
        <position position="235"/>
    </location>
    <ligand>
        <name>Ca(2+)</name>
        <dbReference type="ChEBI" id="CHEBI:29108"/>
        <label>3</label>
    </ligand>
</feature>
<dbReference type="InterPro" id="IPR021190">
    <property type="entry name" value="Pept_M10A"/>
</dbReference>
<feature type="binding site" evidence="8">
    <location>
        <position position="287"/>
    </location>
    <ligand>
        <name>Zn(2+)</name>
        <dbReference type="ChEBI" id="CHEBI:29105"/>
        <label>2</label>
        <note>catalytic</note>
    </ligand>
</feature>
<dbReference type="InterPro" id="IPR006026">
    <property type="entry name" value="Peptidase_Metallo"/>
</dbReference>
<evidence type="ECO:0000256" key="6">
    <source>
        <dbReference type="ARBA" id="ARBA00023049"/>
    </source>
</evidence>
<feature type="binding site" evidence="8">
    <location>
        <position position="266"/>
    </location>
    <ligand>
        <name>Ca(2+)</name>
        <dbReference type="ChEBI" id="CHEBI:29108"/>
        <label>1</label>
    </ligand>
</feature>
<dbReference type="GO" id="GO:0034456">
    <property type="term" value="C:UTP-C complex"/>
    <property type="evidence" value="ECO:0007669"/>
    <property type="project" value="TreeGrafter"/>
</dbReference>
<dbReference type="InterPro" id="IPR036365">
    <property type="entry name" value="PGBD-like_sf"/>
</dbReference>
<dbReference type="Proteomes" id="UP000887574">
    <property type="component" value="Unplaced"/>
</dbReference>
<protein>
    <recommendedName>
        <fullName evidence="9">Nucleolar protein 6</fullName>
    </recommendedName>
</protein>